<dbReference type="RefSeq" id="WP_367623355.1">
    <property type="nucleotide sequence ID" value="NZ_JBFNQD010000001.1"/>
</dbReference>
<evidence type="ECO:0000313" key="1">
    <source>
        <dbReference type="EMBL" id="MEW9305240.1"/>
    </source>
</evidence>
<keyword evidence="2" id="KW-1185">Reference proteome</keyword>
<dbReference type="EMBL" id="JBFNQD010000001">
    <property type="protein sequence ID" value="MEW9305240.1"/>
    <property type="molecule type" value="Genomic_DNA"/>
</dbReference>
<evidence type="ECO:0000313" key="2">
    <source>
        <dbReference type="Proteomes" id="UP001555786"/>
    </source>
</evidence>
<dbReference type="Proteomes" id="UP001555786">
    <property type="component" value="Unassembled WGS sequence"/>
</dbReference>
<proteinExistence type="predicted"/>
<reference evidence="1 2" key="1">
    <citation type="submission" date="2024-07" db="EMBL/GenBank/DDBJ databases">
        <title>Description of Labrys sedimenti sp. nov., isolated from a diclofenac-degrading enrichment culture.</title>
        <authorList>
            <person name="Tancsics A."/>
            <person name="Csepanyi A."/>
        </authorList>
    </citation>
    <scope>NUCLEOTIDE SEQUENCE [LARGE SCALE GENOMIC DNA]</scope>
    <source>
        <strain evidence="1 2">LMG 23578</strain>
    </source>
</reference>
<organism evidence="1 2">
    <name type="scientific">Labrys neptuniae</name>
    <dbReference type="NCBI Taxonomy" id="376174"/>
    <lineage>
        <taxon>Bacteria</taxon>
        <taxon>Pseudomonadati</taxon>
        <taxon>Pseudomonadota</taxon>
        <taxon>Alphaproteobacteria</taxon>
        <taxon>Hyphomicrobiales</taxon>
        <taxon>Xanthobacteraceae</taxon>
        <taxon>Labrys</taxon>
    </lineage>
</organism>
<accession>A0ABV3PHX2</accession>
<protein>
    <submittedName>
        <fullName evidence="1">Uncharacterized protein</fullName>
    </submittedName>
</protein>
<sequence>MEYALLLLTLASGLAGAIWDKPPRWVKYGLIFIILASSGVSGYKIWTDDREKQAKQLFDTEVDRRTIALSISDLNVVHPQILGWLQSKGYTAGTDCRTWGDGVLCDVQEVQGRDKWDLPLRRTDLAALYLYALKTKPSLSPEAFMYLDALFMRGGRAVPLMQRTDLLDTTAILAANSLYESCGFGPNAMRVSDKLEFLLDYQRDAALHTAVLAQPDPTLWALDEDPPKVFHRLITQYRQSVAAQDRQCKS</sequence>
<gene>
    <name evidence="1" type="ORF">ABXS05_06815</name>
</gene>
<name>A0ABV3PHX2_9HYPH</name>
<comment type="caution">
    <text evidence="1">The sequence shown here is derived from an EMBL/GenBank/DDBJ whole genome shotgun (WGS) entry which is preliminary data.</text>
</comment>